<dbReference type="RefSeq" id="WP_010942977.1">
    <property type="nucleotide sequence ID" value="NC_002939.5"/>
</dbReference>
<dbReference type="OrthoDB" id="9781596at2"/>
<dbReference type="EnsemblBacteria" id="AAR35716">
    <property type="protein sequence ID" value="AAR35716"/>
    <property type="gene ID" value="GSU2341"/>
</dbReference>
<dbReference type="AlphaFoldDB" id="Q74AL2"/>
<proteinExistence type="inferred from homology"/>
<keyword evidence="11" id="KW-1185">Reference proteome</keyword>
<dbReference type="Proteomes" id="UP000000577">
    <property type="component" value="Chromosome"/>
</dbReference>
<dbReference type="STRING" id="243231.GSU2341"/>
<evidence type="ECO:0000313" key="10">
    <source>
        <dbReference type="EMBL" id="AAR35716.1"/>
    </source>
</evidence>
<feature type="transmembrane region" description="Helical" evidence="8">
    <location>
        <begin position="6"/>
        <end position="24"/>
    </location>
</feature>
<feature type="transmembrane region" description="Helical" evidence="8">
    <location>
        <begin position="327"/>
        <end position="347"/>
    </location>
</feature>
<dbReference type="GO" id="GO:0005886">
    <property type="term" value="C:plasma membrane"/>
    <property type="evidence" value="ECO:0007669"/>
    <property type="project" value="UniProtKB-SubCell"/>
</dbReference>
<feature type="transmembrane region" description="Helical" evidence="8">
    <location>
        <begin position="162"/>
        <end position="184"/>
    </location>
</feature>
<dbReference type="KEGG" id="gsu:GSU2341"/>
<organism evidence="10 11">
    <name type="scientific">Geobacter sulfurreducens (strain ATCC 51573 / DSM 12127 / PCA)</name>
    <dbReference type="NCBI Taxonomy" id="243231"/>
    <lineage>
        <taxon>Bacteria</taxon>
        <taxon>Pseudomonadati</taxon>
        <taxon>Thermodesulfobacteriota</taxon>
        <taxon>Desulfuromonadia</taxon>
        <taxon>Geobacterales</taxon>
        <taxon>Geobacteraceae</taxon>
        <taxon>Geobacter</taxon>
    </lineage>
</organism>
<reference evidence="10 11" key="2">
    <citation type="journal article" date="2012" name="BMC Genomics">
        <title>Comparative genomic analysis of Geobacter sulfurreducens KN400, a strain with enhanced capacity for extracellular electron transfer and electricity production.</title>
        <authorList>
            <person name="Butler J.E."/>
            <person name="Young N.D."/>
            <person name="Aklujkar M."/>
            <person name="Lovley D.R."/>
        </authorList>
    </citation>
    <scope>NUCLEOTIDE SEQUENCE [LARGE SCALE GENOMIC DNA]</scope>
    <source>
        <strain evidence="11">ATCC 51573 / DSM 12127 / PCA</strain>
    </source>
</reference>
<protein>
    <submittedName>
        <fullName evidence="10">Sodium/proton antiporter complex Mrp, protein D</fullName>
    </submittedName>
</protein>
<dbReference type="InterPro" id="IPR050586">
    <property type="entry name" value="CPA3_Na-H_Antiporter_D"/>
</dbReference>
<dbReference type="PANTHER" id="PTHR42703">
    <property type="entry name" value="NADH DEHYDROGENASE"/>
    <property type="match status" value="1"/>
</dbReference>
<dbReference type="GO" id="GO:0035725">
    <property type="term" value="P:sodium ion transmembrane transport"/>
    <property type="evidence" value="ECO:0000318"/>
    <property type="project" value="GO_Central"/>
</dbReference>
<keyword evidence="3" id="KW-1003">Cell membrane</keyword>
<feature type="transmembrane region" description="Helical" evidence="8">
    <location>
        <begin position="241"/>
        <end position="265"/>
    </location>
</feature>
<dbReference type="PRINTS" id="PR01434">
    <property type="entry name" value="NADHDHGNASE5"/>
</dbReference>
<dbReference type="Pfam" id="PF00361">
    <property type="entry name" value="Proton_antipo_M"/>
    <property type="match status" value="1"/>
</dbReference>
<feature type="transmembrane region" description="Helical" evidence="8">
    <location>
        <begin position="204"/>
        <end position="229"/>
    </location>
</feature>
<evidence type="ECO:0000256" key="3">
    <source>
        <dbReference type="ARBA" id="ARBA00022475"/>
    </source>
</evidence>
<feature type="transmembrane region" description="Helical" evidence="8">
    <location>
        <begin position="403"/>
        <end position="422"/>
    </location>
</feature>
<gene>
    <name evidence="10" type="primary">mrpD</name>
    <name evidence="10" type="ordered locus">GSU2341</name>
</gene>
<name>Q74AL2_GEOSL</name>
<dbReference type="InterPro" id="IPR001750">
    <property type="entry name" value="ND/Mrp_TM"/>
</dbReference>
<feature type="transmembrane region" description="Helical" evidence="8">
    <location>
        <begin position="132"/>
        <end position="150"/>
    </location>
</feature>
<evidence type="ECO:0000256" key="6">
    <source>
        <dbReference type="ARBA" id="ARBA00023136"/>
    </source>
</evidence>
<dbReference type="EMBL" id="AE017180">
    <property type="protein sequence ID" value="AAR35716.1"/>
    <property type="molecule type" value="Genomic_DNA"/>
</dbReference>
<keyword evidence="5 8" id="KW-1133">Transmembrane helix</keyword>
<keyword evidence="4 7" id="KW-0812">Transmembrane</keyword>
<dbReference type="PATRIC" id="fig|243231.5.peg.2372"/>
<evidence type="ECO:0000313" key="11">
    <source>
        <dbReference type="Proteomes" id="UP000000577"/>
    </source>
</evidence>
<reference evidence="10 11" key="1">
    <citation type="journal article" date="2003" name="Science">
        <title>Genome of Geobacter sulfurreducens: metal reduction in subsurface environments.</title>
        <authorList>
            <person name="Methe B.A."/>
            <person name="Nelson K.E."/>
            <person name="Eisen J.A."/>
            <person name="Paulsen I.T."/>
            <person name="Nelson W."/>
            <person name="Heidelberg J.F."/>
            <person name="Wu D."/>
            <person name="Wu M."/>
            <person name="Ward N."/>
            <person name="Beanan M.J."/>
            <person name="Dodson R.J."/>
            <person name="Madupu R."/>
            <person name="Brinkac L.M."/>
            <person name="Daugherty S.C."/>
            <person name="DeBoy R.T."/>
            <person name="Durkin A.S."/>
            <person name="Gwinn M."/>
            <person name="Kolonay J.F."/>
            <person name="Sullivan S.A."/>
            <person name="Haft D.H."/>
            <person name="Selengut J."/>
            <person name="Davidsen T.M."/>
            <person name="Zafar N."/>
            <person name="White O."/>
            <person name="Tran B."/>
            <person name="Romero C."/>
            <person name="Forberger H.A."/>
            <person name="Weidman J."/>
            <person name="Khouri H."/>
            <person name="Feldblyum T.V."/>
            <person name="Utterback T.R."/>
            <person name="Van Aken S.E."/>
            <person name="Lovley D.R."/>
            <person name="Fraser C.M."/>
        </authorList>
    </citation>
    <scope>NUCLEOTIDE SEQUENCE [LARGE SCALE GENOMIC DNA]</scope>
    <source>
        <strain evidence="11">ATCC 51573 / DSM 12127 / PCA</strain>
    </source>
</reference>
<comment type="subcellular location">
    <subcellularLocation>
        <location evidence="1">Cell membrane</location>
        <topology evidence="1">Multi-pass membrane protein</topology>
    </subcellularLocation>
    <subcellularLocation>
        <location evidence="7">Membrane</location>
        <topology evidence="7">Multi-pass membrane protein</topology>
    </subcellularLocation>
</comment>
<feature type="transmembrane region" description="Helical" evidence="8">
    <location>
        <begin position="107"/>
        <end position="126"/>
    </location>
</feature>
<evidence type="ECO:0000256" key="8">
    <source>
        <dbReference type="SAM" id="Phobius"/>
    </source>
</evidence>
<evidence type="ECO:0000256" key="5">
    <source>
        <dbReference type="ARBA" id="ARBA00022989"/>
    </source>
</evidence>
<feature type="transmembrane region" description="Helical" evidence="8">
    <location>
        <begin position="455"/>
        <end position="475"/>
    </location>
</feature>
<dbReference type="InParanoid" id="Q74AL2"/>
<evidence type="ECO:0000256" key="4">
    <source>
        <dbReference type="ARBA" id="ARBA00022692"/>
    </source>
</evidence>
<feature type="domain" description="NADH:quinone oxidoreductase/Mrp antiporter transmembrane" evidence="9">
    <location>
        <begin position="127"/>
        <end position="417"/>
    </location>
</feature>
<dbReference type="PANTHER" id="PTHR42703:SF1">
    <property type="entry name" value="NA(+)_H(+) ANTIPORTER SUBUNIT D1"/>
    <property type="match status" value="1"/>
</dbReference>
<dbReference type="HOGENOM" id="CLU_007100_9_2_7"/>
<evidence type="ECO:0000256" key="1">
    <source>
        <dbReference type="ARBA" id="ARBA00004651"/>
    </source>
</evidence>
<feature type="transmembrane region" description="Helical" evidence="8">
    <location>
        <begin position="70"/>
        <end position="95"/>
    </location>
</feature>
<feature type="transmembrane region" description="Helical" evidence="8">
    <location>
        <begin position="299"/>
        <end position="321"/>
    </location>
</feature>
<feature type="transmembrane region" description="Helical" evidence="8">
    <location>
        <begin position="271"/>
        <end position="292"/>
    </location>
</feature>
<sequence length="504" mass="53033">MKLLLFLPLIIPLATAVAGLFAWNRRELQRLLGVCGTTALLGAGVALLTVVQRQGVVSVQAGNWPAPFGITLVADLFSAVMVVVVGAMGLAVAVYSLASADIDHESLGYHPLMQVLLLGVCGSLLTGDLFNLYVWFEVMLIASFVLLALGGRRQQMEGAIKYVALNLIASAFFLAGIGILYGVAGTLNMADLARQLRAVPHGGTVPVIAALLFAAFGIKSAVFPLFFWLPASYHTPPVAVTTIFSALLTKVGVYVLVRIFTLIFVQEAEAGRTLILAAAGLTMVTGVLGAVAQHEMRRLLSFHIVSQIGYLVMGLGLLTPLALAGTIFFMVHVIAAKSALFLVAGIVKRLTGTTELAELGGLYEGRPLVAGLFLVPALALAGIPPLSGFWAKLALVRAGLGEGRYVVVAAALAVSILTLFSMTKIWAEAFWKDHPVREGEAHAQYHPHIPGGARLLLGVPALVLALATVAMGVGAEPLFRLSLTAADQLLNPDLYIAAVLGVKP</sequence>
<accession>Q74AL2</accession>
<feature type="transmembrane region" description="Helical" evidence="8">
    <location>
        <begin position="368"/>
        <end position="391"/>
    </location>
</feature>
<dbReference type="NCBIfam" id="NF009306">
    <property type="entry name" value="PRK12663.1"/>
    <property type="match status" value="1"/>
</dbReference>
<comment type="similarity">
    <text evidence="2">Belongs to the CPA3 antiporters (TC 2.A.63) subunit D family.</text>
</comment>
<keyword evidence="6 8" id="KW-0472">Membrane</keyword>
<evidence type="ECO:0000256" key="2">
    <source>
        <dbReference type="ARBA" id="ARBA00005346"/>
    </source>
</evidence>
<dbReference type="GO" id="GO:0015385">
    <property type="term" value="F:sodium:proton antiporter activity"/>
    <property type="evidence" value="ECO:0000318"/>
    <property type="project" value="GO_Central"/>
</dbReference>
<evidence type="ECO:0000259" key="9">
    <source>
        <dbReference type="Pfam" id="PF00361"/>
    </source>
</evidence>
<evidence type="ECO:0000256" key="7">
    <source>
        <dbReference type="RuleBase" id="RU000320"/>
    </source>
</evidence>
<dbReference type="eggNOG" id="COG0651">
    <property type="taxonomic scope" value="Bacteria"/>
</dbReference>
<feature type="transmembrane region" description="Helical" evidence="8">
    <location>
        <begin position="31"/>
        <end position="50"/>
    </location>
</feature>